<protein>
    <submittedName>
        <fullName evidence="10">Uncharacterized protein</fullName>
    </submittedName>
</protein>
<dbReference type="AlphaFoldDB" id="A0A226DUM1"/>
<feature type="transmembrane region" description="Helical" evidence="8">
    <location>
        <begin position="582"/>
        <end position="601"/>
    </location>
</feature>
<reference evidence="10 11" key="1">
    <citation type="submission" date="2015-12" db="EMBL/GenBank/DDBJ databases">
        <title>The genome of Folsomia candida.</title>
        <authorList>
            <person name="Faddeeva A."/>
            <person name="Derks M.F."/>
            <person name="Anvar Y."/>
            <person name="Smit S."/>
            <person name="Van Straalen N."/>
            <person name="Roelofs D."/>
        </authorList>
    </citation>
    <scope>NUCLEOTIDE SEQUENCE [LARGE SCALE GENOMIC DNA]</scope>
    <source>
        <strain evidence="10 11">VU population</strain>
        <tissue evidence="10">Whole body</tissue>
    </source>
</reference>
<keyword evidence="11" id="KW-1185">Reference proteome</keyword>
<evidence type="ECO:0000256" key="6">
    <source>
        <dbReference type="ARBA" id="ARBA00023170"/>
    </source>
</evidence>
<keyword evidence="3 8" id="KW-0812">Transmembrane</keyword>
<keyword evidence="2" id="KW-1003">Cell membrane</keyword>
<evidence type="ECO:0000256" key="7">
    <source>
        <dbReference type="ARBA" id="ARBA00023180"/>
    </source>
</evidence>
<evidence type="ECO:0000256" key="1">
    <source>
        <dbReference type="ARBA" id="ARBA00004651"/>
    </source>
</evidence>
<dbReference type="PANTHER" id="PTHR42643">
    <property type="entry name" value="IONOTROPIC RECEPTOR 20A-RELATED"/>
    <property type="match status" value="1"/>
</dbReference>
<evidence type="ECO:0000256" key="9">
    <source>
        <dbReference type="SAM" id="SignalP"/>
    </source>
</evidence>
<name>A0A226DUM1_FOLCA</name>
<feature type="chain" id="PRO_5013008310" evidence="9">
    <location>
        <begin position="21"/>
        <end position="652"/>
    </location>
</feature>
<evidence type="ECO:0000256" key="5">
    <source>
        <dbReference type="ARBA" id="ARBA00023136"/>
    </source>
</evidence>
<dbReference type="EMBL" id="LNIX01000012">
    <property type="protein sequence ID" value="OXA47916.1"/>
    <property type="molecule type" value="Genomic_DNA"/>
</dbReference>
<organism evidence="10 11">
    <name type="scientific">Folsomia candida</name>
    <name type="common">Springtail</name>
    <dbReference type="NCBI Taxonomy" id="158441"/>
    <lineage>
        <taxon>Eukaryota</taxon>
        <taxon>Metazoa</taxon>
        <taxon>Ecdysozoa</taxon>
        <taxon>Arthropoda</taxon>
        <taxon>Hexapoda</taxon>
        <taxon>Collembola</taxon>
        <taxon>Entomobryomorpha</taxon>
        <taxon>Isotomoidea</taxon>
        <taxon>Isotomidae</taxon>
        <taxon>Proisotominae</taxon>
        <taxon>Folsomia</taxon>
    </lineage>
</organism>
<keyword evidence="4 8" id="KW-1133">Transmembrane helix</keyword>
<evidence type="ECO:0000256" key="2">
    <source>
        <dbReference type="ARBA" id="ARBA00022475"/>
    </source>
</evidence>
<dbReference type="OrthoDB" id="8298634at2759"/>
<evidence type="ECO:0000256" key="3">
    <source>
        <dbReference type="ARBA" id="ARBA00022692"/>
    </source>
</evidence>
<dbReference type="PANTHER" id="PTHR42643:SF24">
    <property type="entry name" value="IONOTROPIC RECEPTOR 60A"/>
    <property type="match status" value="1"/>
</dbReference>
<dbReference type="InterPro" id="IPR052192">
    <property type="entry name" value="Insect_Ionotropic_Sensory_Rcpt"/>
</dbReference>
<sequence length="652" mass="75410">MTNLFSVLLILFQILPVTFSSNLGRTLHHKIFEGRIFNILSNFENNYFFWTESSSELKISFILDKVEGTPPRHKFPRRGESPDFNLISISTRYSDSCFILVAEIYTFKFYLFLDDLLEGISYANLDPHFILIHTYWPAAEFLPVFRRHTPYWVSSTFLFWHEPSRNLYRICVSCRDPIPISLTSPVVNRHSLRIVPPMEKSFAFISHHEGPPPPRRKDMTALLGARNLVPDLRRVRPKQRSLAWVSFGESAGNVFYEEKFLSKSMIKFKLLNHATLRSEFVLVLYTEKGGNLDFFKLLEPLDFWIWAGLGIGFLVTFFLICGISEIKGNIGNALFTVFFVLLDQSQYAPKDAGNLIFPNKTTLLITTWTLTLSIISTCYKGDLFSYFVTETPPTTPDTLEALSKSGIPITTNTRYPGYRGQMESTLKNYVLADLAQGDDPYAKLYARLADKTILLTGKVNYIVLNITQNLPLNTDRGLIKMPQTFASLSDKRLSDRMKTLMSRSNRYFTQEKPNFGGATSLVSRIPWYMDNNEYTGIIKKGLAKLWESGIYENWRKNHDMYYTVMMLKMNDLFNRRRARLNYYGLVVMSGSDVMTDGPFTFSQVELDNLKICFILYCVGVLVGVLCYFWEVKKLILRSRKKPRIVFEFRFLH</sequence>
<dbReference type="GO" id="GO:0005886">
    <property type="term" value="C:plasma membrane"/>
    <property type="evidence" value="ECO:0007669"/>
    <property type="project" value="UniProtKB-SubCell"/>
</dbReference>
<evidence type="ECO:0000256" key="4">
    <source>
        <dbReference type="ARBA" id="ARBA00022989"/>
    </source>
</evidence>
<comment type="caution">
    <text evidence="10">The sequence shown here is derived from an EMBL/GenBank/DDBJ whole genome shotgun (WGS) entry which is preliminary data.</text>
</comment>
<feature type="transmembrane region" description="Helical" evidence="8">
    <location>
        <begin position="613"/>
        <end position="631"/>
    </location>
</feature>
<evidence type="ECO:0000256" key="8">
    <source>
        <dbReference type="SAM" id="Phobius"/>
    </source>
</evidence>
<evidence type="ECO:0000313" key="10">
    <source>
        <dbReference type="EMBL" id="OXA47916.1"/>
    </source>
</evidence>
<comment type="subcellular location">
    <subcellularLocation>
        <location evidence="1">Cell membrane</location>
        <topology evidence="1">Multi-pass membrane protein</topology>
    </subcellularLocation>
</comment>
<keyword evidence="9" id="KW-0732">Signal</keyword>
<keyword evidence="5 8" id="KW-0472">Membrane</keyword>
<accession>A0A226DUM1</accession>
<keyword evidence="7" id="KW-0325">Glycoprotein</keyword>
<dbReference type="Proteomes" id="UP000198287">
    <property type="component" value="Unassembled WGS sequence"/>
</dbReference>
<gene>
    <name evidence="10" type="ORF">Fcan01_17408</name>
</gene>
<feature type="signal peptide" evidence="9">
    <location>
        <begin position="1"/>
        <end position="20"/>
    </location>
</feature>
<evidence type="ECO:0000313" key="11">
    <source>
        <dbReference type="Proteomes" id="UP000198287"/>
    </source>
</evidence>
<keyword evidence="6" id="KW-0675">Receptor</keyword>
<proteinExistence type="predicted"/>
<feature type="transmembrane region" description="Helical" evidence="8">
    <location>
        <begin position="303"/>
        <end position="323"/>
    </location>
</feature>